<accession>A0A8S3KBY4</accession>
<dbReference type="EMBL" id="CAJOBH010270943">
    <property type="protein sequence ID" value="CAF5164790.1"/>
    <property type="molecule type" value="Genomic_DNA"/>
</dbReference>
<evidence type="ECO:0000313" key="2">
    <source>
        <dbReference type="EMBL" id="CAF5227242.1"/>
    </source>
</evidence>
<dbReference type="Proteomes" id="UP000676336">
    <property type="component" value="Unassembled WGS sequence"/>
</dbReference>
<proteinExistence type="predicted"/>
<comment type="caution">
    <text evidence="2">The sequence shown here is derived from an EMBL/GenBank/DDBJ whole genome shotgun (WGS) entry which is preliminary data.</text>
</comment>
<evidence type="ECO:0000313" key="3">
    <source>
        <dbReference type="Proteomes" id="UP000676336"/>
    </source>
</evidence>
<gene>
    <name evidence="1" type="ORF">BYL167_LOCUS75605</name>
    <name evidence="2" type="ORF">SMN809_LOCUS85167</name>
</gene>
<evidence type="ECO:0000313" key="1">
    <source>
        <dbReference type="EMBL" id="CAF5164790.1"/>
    </source>
</evidence>
<dbReference type="AlphaFoldDB" id="A0A8S3KBY4"/>
<organism evidence="2 3">
    <name type="scientific">Rotaria magnacalcarata</name>
    <dbReference type="NCBI Taxonomy" id="392030"/>
    <lineage>
        <taxon>Eukaryota</taxon>
        <taxon>Metazoa</taxon>
        <taxon>Spiralia</taxon>
        <taxon>Gnathifera</taxon>
        <taxon>Rotifera</taxon>
        <taxon>Eurotatoria</taxon>
        <taxon>Bdelloidea</taxon>
        <taxon>Philodinida</taxon>
        <taxon>Philodinidae</taxon>
        <taxon>Rotaria</taxon>
    </lineage>
</organism>
<sequence>LLHYAPVNQADLKLSYKLPSILVRLTQLHWIEQLRRLFASKLQIYSLTNVEQMLKPVAFSDCLTKIDHRPVTPLFILLKQFDLMNFSNTIDN</sequence>
<reference evidence="2" key="1">
    <citation type="submission" date="2021-02" db="EMBL/GenBank/DDBJ databases">
        <authorList>
            <person name="Nowell W R."/>
        </authorList>
    </citation>
    <scope>NUCLEOTIDE SEQUENCE</scope>
</reference>
<feature type="non-terminal residue" evidence="2">
    <location>
        <position position="1"/>
    </location>
</feature>
<dbReference type="Proteomes" id="UP000681967">
    <property type="component" value="Unassembled WGS sequence"/>
</dbReference>
<protein>
    <submittedName>
        <fullName evidence="2">Uncharacterized protein</fullName>
    </submittedName>
</protein>
<name>A0A8S3KBY4_9BILA</name>
<dbReference type="EMBL" id="CAJOBI010363434">
    <property type="protein sequence ID" value="CAF5227242.1"/>
    <property type="molecule type" value="Genomic_DNA"/>
</dbReference>